<accession>A0A0C3FYX4</accession>
<dbReference type="Pfam" id="PF18758">
    <property type="entry name" value="KDZ"/>
    <property type="match status" value="1"/>
</dbReference>
<dbReference type="Proteomes" id="UP000054166">
    <property type="component" value="Unassembled WGS sequence"/>
</dbReference>
<organism evidence="1 2">
    <name type="scientific">Piloderma croceum (strain F 1598)</name>
    <dbReference type="NCBI Taxonomy" id="765440"/>
    <lineage>
        <taxon>Eukaryota</taxon>
        <taxon>Fungi</taxon>
        <taxon>Dikarya</taxon>
        <taxon>Basidiomycota</taxon>
        <taxon>Agaricomycotina</taxon>
        <taxon>Agaricomycetes</taxon>
        <taxon>Agaricomycetidae</taxon>
        <taxon>Atheliales</taxon>
        <taxon>Atheliaceae</taxon>
        <taxon>Piloderma</taxon>
    </lineage>
</organism>
<sequence length="127" mass="14820">RYANTDYALANSLRTTRHLKYILLTYNINCHYEKSLMEHFAVHFPDLQDIIKNLICLIPKLHMRGHKNDCQYEFSLNYTKCCGQMGGELIEGSWSEAKQAGGSTQEMNHGHCHDTLTDQQNDWNWIK</sequence>
<keyword evidence="2" id="KW-1185">Reference proteome</keyword>
<reference evidence="2" key="2">
    <citation type="submission" date="2015-01" db="EMBL/GenBank/DDBJ databases">
        <title>Evolutionary Origins and Diversification of the Mycorrhizal Mutualists.</title>
        <authorList>
            <consortium name="DOE Joint Genome Institute"/>
            <consortium name="Mycorrhizal Genomics Consortium"/>
            <person name="Kohler A."/>
            <person name="Kuo A."/>
            <person name="Nagy L.G."/>
            <person name="Floudas D."/>
            <person name="Copeland A."/>
            <person name="Barry K.W."/>
            <person name="Cichocki N."/>
            <person name="Veneault-Fourrey C."/>
            <person name="LaButti K."/>
            <person name="Lindquist E.A."/>
            <person name="Lipzen A."/>
            <person name="Lundell T."/>
            <person name="Morin E."/>
            <person name="Murat C."/>
            <person name="Riley R."/>
            <person name="Ohm R."/>
            <person name="Sun H."/>
            <person name="Tunlid A."/>
            <person name="Henrissat B."/>
            <person name="Grigoriev I.V."/>
            <person name="Hibbett D.S."/>
            <person name="Martin F."/>
        </authorList>
    </citation>
    <scope>NUCLEOTIDE SEQUENCE [LARGE SCALE GENOMIC DNA]</scope>
    <source>
        <strain evidence="2">F 1598</strain>
    </source>
</reference>
<feature type="non-terminal residue" evidence="1">
    <location>
        <position position="127"/>
    </location>
</feature>
<dbReference type="OrthoDB" id="3257768at2759"/>
<dbReference type="EMBL" id="KN832975">
    <property type="protein sequence ID" value="KIM89480.1"/>
    <property type="molecule type" value="Genomic_DNA"/>
</dbReference>
<dbReference type="InterPro" id="IPR040521">
    <property type="entry name" value="KDZ"/>
</dbReference>
<evidence type="ECO:0000313" key="1">
    <source>
        <dbReference type="EMBL" id="KIM89480.1"/>
    </source>
</evidence>
<dbReference type="STRING" id="765440.A0A0C3FYX4"/>
<feature type="non-terminal residue" evidence="1">
    <location>
        <position position="1"/>
    </location>
</feature>
<proteinExistence type="predicted"/>
<protein>
    <submittedName>
        <fullName evidence="1">Uncharacterized protein</fullName>
    </submittedName>
</protein>
<dbReference type="AlphaFoldDB" id="A0A0C3FYX4"/>
<evidence type="ECO:0000313" key="2">
    <source>
        <dbReference type="Proteomes" id="UP000054166"/>
    </source>
</evidence>
<dbReference type="InParanoid" id="A0A0C3FYX4"/>
<gene>
    <name evidence="1" type="ORF">PILCRDRAFT_47875</name>
</gene>
<name>A0A0C3FYX4_PILCF</name>
<reference evidence="1 2" key="1">
    <citation type="submission" date="2014-04" db="EMBL/GenBank/DDBJ databases">
        <authorList>
            <consortium name="DOE Joint Genome Institute"/>
            <person name="Kuo A."/>
            <person name="Tarkka M."/>
            <person name="Buscot F."/>
            <person name="Kohler A."/>
            <person name="Nagy L.G."/>
            <person name="Floudas D."/>
            <person name="Copeland A."/>
            <person name="Barry K.W."/>
            <person name="Cichocki N."/>
            <person name="Veneault-Fourrey C."/>
            <person name="LaButti K."/>
            <person name="Lindquist E.A."/>
            <person name="Lipzen A."/>
            <person name="Lundell T."/>
            <person name="Morin E."/>
            <person name="Murat C."/>
            <person name="Sun H."/>
            <person name="Tunlid A."/>
            <person name="Henrissat B."/>
            <person name="Grigoriev I.V."/>
            <person name="Hibbett D.S."/>
            <person name="Martin F."/>
            <person name="Nordberg H.P."/>
            <person name="Cantor M.N."/>
            <person name="Hua S.X."/>
        </authorList>
    </citation>
    <scope>NUCLEOTIDE SEQUENCE [LARGE SCALE GENOMIC DNA]</scope>
    <source>
        <strain evidence="1 2">F 1598</strain>
    </source>
</reference>
<dbReference type="HOGENOM" id="CLU_003703_5_2_1"/>